<keyword evidence="10" id="KW-1185">Reference proteome</keyword>
<dbReference type="PANTHER" id="PTHR43414">
    <property type="entry name" value="MULTIDRUG RESISTANCE PROTEIN MDTG"/>
    <property type="match status" value="1"/>
</dbReference>
<evidence type="ECO:0000256" key="4">
    <source>
        <dbReference type="ARBA" id="ARBA00022692"/>
    </source>
</evidence>
<feature type="transmembrane region" description="Helical" evidence="7">
    <location>
        <begin position="126"/>
        <end position="145"/>
    </location>
</feature>
<evidence type="ECO:0000313" key="10">
    <source>
        <dbReference type="Proteomes" id="UP001151071"/>
    </source>
</evidence>
<evidence type="ECO:0000256" key="5">
    <source>
        <dbReference type="ARBA" id="ARBA00022989"/>
    </source>
</evidence>
<organism evidence="9 10">
    <name type="scientific">Brevibacillus thermoruber</name>
    <dbReference type="NCBI Taxonomy" id="33942"/>
    <lineage>
        <taxon>Bacteria</taxon>
        <taxon>Bacillati</taxon>
        <taxon>Bacillota</taxon>
        <taxon>Bacilli</taxon>
        <taxon>Bacillales</taxon>
        <taxon>Paenibacillaceae</taxon>
        <taxon>Brevibacillus</taxon>
    </lineage>
</organism>
<evidence type="ECO:0000256" key="2">
    <source>
        <dbReference type="ARBA" id="ARBA00022448"/>
    </source>
</evidence>
<proteinExistence type="predicted"/>
<evidence type="ECO:0000259" key="8">
    <source>
        <dbReference type="PROSITE" id="PS50850"/>
    </source>
</evidence>
<evidence type="ECO:0000313" key="9">
    <source>
        <dbReference type="EMBL" id="MDA5108365.1"/>
    </source>
</evidence>
<dbReference type="PRINTS" id="PR01035">
    <property type="entry name" value="TCRTETA"/>
</dbReference>
<feature type="transmembrane region" description="Helical" evidence="7">
    <location>
        <begin position="68"/>
        <end position="87"/>
    </location>
</feature>
<accession>A0A9X3Z387</accession>
<dbReference type="AlphaFoldDB" id="A0A9X3Z387"/>
<dbReference type="PROSITE" id="PS50850">
    <property type="entry name" value="MFS"/>
    <property type="match status" value="1"/>
</dbReference>
<dbReference type="PANTHER" id="PTHR43414:SF6">
    <property type="entry name" value="MULTIDRUG RESISTANCE PROTEIN MDTG"/>
    <property type="match status" value="1"/>
</dbReference>
<dbReference type="InterPro" id="IPR001958">
    <property type="entry name" value="Tet-R_TetA/multi-R_MdtG-like"/>
</dbReference>
<keyword evidence="6 7" id="KW-0472">Membrane</keyword>
<reference evidence="9" key="1">
    <citation type="submission" date="2022-12" db="EMBL/GenBank/DDBJ databases">
        <title>Draft genome sequence of the thermophilic strain Brevibacillus thermoruber HT42, isolated from Los Humeros, Puebla, Mexico, with biotechnological potential.</title>
        <authorList>
            <person name="Lara Sanchez J."/>
            <person name="Solis Palacios R."/>
            <person name="Bustos Baena A.S."/>
            <person name="Ruz Baez A.E."/>
            <person name="Espinosa Luna G."/>
            <person name="Oliart Ros R.M."/>
        </authorList>
    </citation>
    <scope>NUCLEOTIDE SEQUENCE</scope>
    <source>
        <strain evidence="9">HT42</strain>
    </source>
</reference>
<keyword evidence="5 7" id="KW-1133">Transmembrane helix</keyword>
<feature type="transmembrane region" description="Helical" evidence="7">
    <location>
        <begin position="151"/>
        <end position="172"/>
    </location>
</feature>
<feature type="transmembrane region" description="Helical" evidence="7">
    <location>
        <begin position="93"/>
        <end position="114"/>
    </location>
</feature>
<sequence>MTILFLLATMFIANIGFGVILPTLPFLSRHIGASTVEMGLALSVFAVAQLLSSTLWGAVSDSVGRRPVLITGIVGYGVSSALLGFAPNVAVLLVLRFLAGLFAAAVMPSSLALASDWTAPHDRARILGYMGSMNGIGFVFGPPIGSFLSLIGLQVPFFCVGLLAILNGLLAFRLLPREQRPAAVVSDRSRRPDLSLLGGFWPGAKRGRMRIAPFLVGSFVFSLADASITATLAYYLIGRLHSDEIMAGWAFMVNGCMGALAQGMMFSNVYRRFGEAVTILLGFSFGVLGYLTLGFAQWLAWAFAAIALLALCRGFAYPAMTTAISIRTPRESQGSSFGAQSACNSLGRVIGPLLAGWLFAQQEQSPYFVSSGLMLATIGLYLLWAQRTRKQTIGDSRADSVHDTL</sequence>
<gene>
    <name evidence="9" type="ORF">O3V59_08330</name>
</gene>
<dbReference type="Proteomes" id="UP001151071">
    <property type="component" value="Unassembled WGS sequence"/>
</dbReference>
<dbReference type="GO" id="GO:0005886">
    <property type="term" value="C:plasma membrane"/>
    <property type="evidence" value="ECO:0007669"/>
    <property type="project" value="UniProtKB-SubCell"/>
</dbReference>
<dbReference type="InterPro" id="IPR011701">
    <property type="entry name" value="MFS"/>
</dbReference>
<dbReference type="InterPro" id="IPR036259">
    <property type="entry name" value="MFS_trans_sf"/>
</dbReference>
<protein>
    <submittedName>
        <fullName evidence="9">MFS transporter</fullName>
    </submittedName>
</protein>
<feature type="transmembrane region" description="Helical" evidence="7">
    <location>
        <begin position="337"/>
        <end position="360"/>
    </location>
</feature>
<dbReference type="EMBL" id="JAPYYP010000007">
    <property type="protein sequence ID" value="MDA5108365.1"/>
    <property type="molecule type" value="Genomic_DNA"/>
</dbReference>
<feature type="transmembrane region" description="Helical" evidence="7">
    <location>
        <begin position="214"/>
        <end position="237"/>
    </location>
</feature>
<comment type="subcellular location">
    <subcellularLocation>
        <location evidence="1">Cell membrane</location>
        <topology evidence="1">Multi-pass membrane protein</topology>
    </subcellularLocation>
</comment>
<feature type="transmembrane region" description="Helical" evidence="7">
    <location>
        <begin position="298"/>
        <end position="316"/>
    </location>
</feature>
<evidence type="ECO:0000256" key="1">
    <source>
        <dbReference type="ARBA" id="ARBA00004651"/>
    </source>
</evidence>
<dbReference type="RefSeq" id="WP_271139919.1">
    <property type="nucleotide sequence ID" value="NZ_JAPYYP010000007.1"/>
</dbReference>
<feature type="transmembrane region" description="Helical" evidence="7">
    <location>
        <begin position="273"/>
        <end position="292"/>
    </location>
</feature>
<evidence type="ECO:0000256" key="3">
    <source>
        <dbReference type="ARBA" id="ARBA00022475"/>
    </source>
</evidence>
<feature type="domain" description="Major facilitator superfamily (MFS) profile" evidence="8">
    <location>
        <begin position="2"/>
        <end position="389"/>
    </location>
</feature>
<dbReference type="Pfam" id="PF07690">
    <property type="entry name" value="MFS_1"/>
    <property type="match status" value="1"/>
</dbReference>
<comment type="caution">
    <text evidence="9">The sequence shown here is derived from an EMBL/GenBank/DDBJ whole genome shotgun (WGS) entry which is preliminary data.</text>
</comment>
<dbReference type="InterPro" id="IPR020846">
    <property type="entry name" value="MFS_dom"/>
</dbReference>
<feature type="transmembrane region" description="Helical" evidence="7">
    <location>
        <begin position="249"/>
        <end position="266"/>
    </location>
</feature>
<feature type="transmembrane region" description="Helical" evidence="7">
    <location>
        <begin position="34"/>
        <end position="56"/>
    </location>
</feature>
<keyword evidence="3" id="KW-1003">Cell membrane</keyword>
<evidence type="ECO:0000256" key="7">
    <source>
        <dbReference type="SAM" id="Phobius"/>
    </source>
</evidence>
<feature type="transmembrane region" description="Helical" evidence="7">
    <location>
        <begin position="366"/>
        <end position="384"/>
    </location>
</feature>
<dbReference type="Gene3D" id="1.20.1250.20">
    <property type="entry name" value="MFS general substrate transporter like domains"/>
    <property type="match status" value="1"/>
</dbReference>
<keyword evidence="4 7" id="KW-0812">Transmembrane</keyword>
<dbReference type="GO" id="GO:0022857">
    <property type="term" value="F:transmembrane transporter activity"/>
    <property type="evidence" value="ECO:0007669"/>
    <property type="project" value="InterPro"/>
</dbReference>
<evidence type="ECO:0000256" key="6">
    <source>
        <dbReference type="ARBA" id="ARBA00023136"/>
    </source>
</evidence>
<name>A0A9X3Z387_9BACL</name>
<keyword evidence="2" id="KW-0813">Transport</keyword>
<dbReference type="SUPFAM" id="SSF103473">
    <property type="entry name" value="MFS general substrate transporter"/>
    <property type="match status" value="1"/>
</dbReference>
<dbReference type="CDD" id="cd17325">
    <property type="entry name" value="MFS_MdtG_SLC18_like"/>
    <property type="match status" value="1"/>
</dbReference>